<dbReference type="InterPro" id="IPR003004">
    <property type="entry name" value="GspF/PilC"/>
</dbReference>
<feature type="transmembrane region" description="Helical" evidence="15">
    <location>
        <begin position="214"/>
        <end position="240"/>
    </location>
</feature>
<name>A0A6M9PNA4_9BURK</name>
<dbReference type="KEGG" id="pard:DN92_04015"/>
<sequence>MPRYRFEALTYAGKTERGSVEGDTVRAVRQALMAKQLVPVNIELETEWGKQRFWNKWFSENKPLSRADLAIITKQVAILVRSGVQIDEALSVLAEEASQAHVKTVLQAVVAELRAGLPLSKAIAGQPLSFDPLYQGVVGAAEQSGKMGQVLTQLAEFLEKRQALKQKAMGALAYPAMLTGVAFMIVLFLMTYVVPQIARVFQSSKQALPFSTRFILGLSEFIVNWGWLLAILIVAAIFYSRRALAKEDIRLKVDRALLNMPLLGPLLLGFETARFANTMAMLVSANVPILTALHSARSTLGNSVLRAAIDSTEVRLREGTSLSRALGSQGVFSPILIHLIRSGEASGKLAEMLKYGAENAELESEQKTKIFTSLLEPLLILAMGLMVLGIVMAVMQPILEMNSGIR</sequence>
<evidence type="ECO:0000256" key="10">
    <source>
        <dbReference type="ARBA" id="ARBA00022927"/>
    </source>
</evidence>
<dbReference type="GO" id="GO:0015628">
    <property type="term" value="P:protein secretion by the type II secretion system"/>
    <property type="evidence" value="ECO:0007669"/>
    <property type="project" value="InterPro"/>
</dbReference>
<dbReference type="Pfam" id="PF00482">
    <property type="entry name" value="T2SSF"/>
    <property type="match status" value="2"/>
</dbReference>
<feature type="domain" description="Type II secretion system protein GspF" evidence="16">
    <location>
        <begin position="275"/>
        <end position="397"/>
    </location>
</feature>
<evidence type="ECO:0000256" key="8">
    <source>
        <dbReference type="ARBA" id="ARBA00022723"/>
    </source>
</evidence>
<dbReference type="Gene3D" id="1.20.81.30">
    <property type="entry name" value="Type II secretion system (T2SS), domain F"/>
    <property type="match status" value="2"/>
</dbReference>
<dbReference type="InterPro" id="IPR001992">
    <property type="entry name" value="T2SS_GspF/T4SS_PilC_CS"/>
</dbReference>
<keyword evidence="18" id="KW-1185">Reference proteome</keyword>
<organism evidence="17 18">
    <name type="scientific">Polynucleobacter arcticus</name>
    <dbReference type="NCBI Taxonomy" id="1743165"/>
    <lineage>
        <taxon>Bacteria</taxon>
        <taxon>Pseudomonadati</taxon>
        <taxon>Pseudomonadota</taxon>
        <taxon>Betaproteobacteria</taxon>
        <taxon>Burkholderiales</taxon>
        <taxon>Burkholderiaceae</taxon>
        <taxon>Polynucleobacter</taxon>
    </lineage>
</organism>
<dbReference type="GO" id="GO:0015627">
    <property type="term" value="C:type II protein secretion system complex"/>
    <property type="evidence" value="ECO:0007669"/>
    <property type="project" value="InterPro"/>
</dbReference>
<evidence type="ECO:0000256" key="1">
    <source>
        <dbReference type="ARBA" id="ARBA00002684"/>
    </source>
</evidence>
<evidence type="ECO:0000256" key="11">
    <source>
        <dbReference type="ARBA" id="ARBA00022989"/>
    </source>
</evidence>
<reference evidence="17 18" key="1">
    <citation type="submission" date="2018-04" db="EMBL/GenBank/DDBJ databases">
        <title>Polynucleobacter sp. UK-Long2-W17 genome.</title>
        <authorList>
            <person name="Hahn M.W."/>
        </authorList>
    </citation>
    <scope>NUCLEOTIDE SEQUENCE [LARGE SCALE GENOMIC DNA]</scope>
    <source>
        <strain evidence="17 18">UK-Long2-W17</strain>
    </source>
</reference>
<evidence type="ECO:0000256" key="12">
    <source>
        <dbReference type="ARBA" id="ARBA00023136"/>
    </source>
</evidence>
<evidence type="ECO:0000256" key="9">
    <source>
        <dbReference type="ARBA" id="ARBA00022837"/>
    </source>
</evidence>
<evidence type="ECO:0000256" key="2">
    <source>
        <dbReference type="ARBA" id="ARBA00004429"/>
    </source>
</evidence>
<dbReference type="EMBL" id="CP028940">
    <property type="protein sequence ID" value="QKM60277.1"/>
    <property type="molecule type" value="Genomic_DNA"/>
</dbReference>
<keyword evidence="4 14" id="KW-0813">Transport</keyword>
<dbReference type="InterPro" id="IPR018076">
    <property type="entry name" value="T2SS_GspF_dom"/>
</dbReference>
<evidence type="ECO:0000256" key="15">
    <source>
        <dbReference type="SAM" id="Phobius"/>
    </source>
</evidence>
<keyword evidence="6" id="KW-0997">Cell inner membrane</keyword>
<keyword evidence="5" id="KW-1003">Cell membrane</keyword>
<evidence type="ECO:0000313" key="17">
    <source>
        <dbReference type="EMBL" id="QKM60277.1"/>
    </source>
</evidence>
<dbReference type="GO" id="GO:0005886">
    <property type="term" value="C:plasma membrane"/>
    <property type="evidence" value="ECO:0007669"/>
    <property type="project" value="UniProtKB-SubCell"/>
</dbReference>
<dbReference type="PANTHER" id="PTHR30012">
    <property type="entry name" value="GENERAL SECRETION PATHWAY PROTEIN"/>
    <property type="match status" value="1"/>
</dbReference>
<evidence type="ECO:0000256" key="14">
    <source>
        <dbReference type="RuleBase" id="RU003923"/>
    </source>
</evidence>
<evidence type="ECO:0000256" key="3">
    <source>
        <dbReference type="ARBA" id="ARBA00005745"/>
    </source>
</evidence>
<keyword evidence="12 15" id="KW-0472">Membrane</keyword>
<gene>
    <name evidence="17" type="primary">gspF</name>
    <name evidence="17" type="ORF">DN92_04015</name>
</gene>
<accession>A0A6M9PNA4</accession>
<feature type="domain" description="Type II secretion system protein GspF" evidence="16">
    <location>
        <begin position="73"/>
        <end position="195"/>
    </location>
</feature>
<protein>
    <recommendedName>
        <fullName evidence="13">General secretion pathway protein F</fullName>
    </recommendedName>
</protein>
<evidence type="ECO:0000256" key="13">
    <source>
        <dbReference type="ARBA" id="ARBA00030750"/>
    </source>
</evidence>
<evidence type="ECO:0000256" key="4">
    <source>
        <dbReference type="ARBA" id="ARBA00022448"/>
    </source>
</evidence>
<dbReference type="RefSeq" id="WP_173960046.1">
    <property type="nucleotide sequence ID" value="NZ_CBCSCC010000003.1"/>
</dbReference>
<dbReference type="InterPro" id="IPR011850">
    <property type="entry name" value="T2SS_GspF"/>
</dbReference>
<dbReference type="FunFam" id="1.20.81.30:FF:000001">
    <property type="entry name" value="Type II secretion system protein F"/>
    <property type="match status" value="2"/>
</dbReference>
<keyword evidence="10" id="KW-0653">Protein transport</keyword>
<feature type="transmembrane region" description="Helical" evidence="15">
    <location>
        <begin position="171"/>
        <end position="194"/>
    </location>
</feature>
<keyword evidence="8" id="KW-0479">Metal-binding</keyword>
<dbReference type="PROSITE" id="PS00874">
    <property type="entry name" value="T2SP_F"/>
    <property type="match status" value="1"/>
</dbReference>
<evidence type="ECO:0000313" key="18">
    <source>
        <dbReference type="Proteomes" id="UP000501090"/>
    </source>
</evidence>
<evidence type="ECO:0000259" key="16">
    <source>
        <dbReference type="Pfam" id="PF00482"/>
    </source>
</evidence>
<keyword evidence="11 15" id="KW-1133">Transmembrane helix</keyword>
<dbReference type="AlphaFoldDB" id="A0A6M9PNA4"/>
<dbReference type="Proteomes" id="UP000501090">
    <property type="component" value="Chromosome"/>
</dbReference>
<comment type="function">
    <text evidence="1">Component of the type II secretion system inner membrane complex required for the energy-dependent secretion of extracellular factors such as proteases and toxins from the periplasm.</text>
</comment>
<dbReference type="GO" id="GO:0046872">
    <property type="term" value="F:metal ion binding"/>
    <property type="evidence" value="ECO:0007669"/>
    <property type="project" value="UniProtKB-KW"/>
</dbReference>
<feature type="transmembrane region" description="Helical" evidence="15">
    <location>
        <begin position="378"/>
        <end position="399"/>
    </location>
</feature>
<dbReference type="PANTHER" id="PTHR30012:SF0">
    <property type="entry name" value="TYPE II SECRETION SYSTEM PROTEIN F-RELATED"/>
    <property type="match status" value="1"/>
</dbReference>
<evidence type="ECO:0000256" key="5">
    <source>
        <dbReference type="ARBA" id="ARBA00022475"/>
    </source>
</evidence>
<keyword evidence="7 14" id="KW-0812">Transmembrane</keyword>
<dbReference type="PRINTS" id="PR00812">
    <property type="entry name" value="BCTERIALGSPF"/>
</dbReference>
<dbReference type="InterPro" id="IPR042094">
    <property type="entry name" value="T2SS_GspF_sf"/>
</dbReference>
<proteinExistence type="inferred from homology"/>
<evidence type="ECO:0000256" key="7">
    <source>
        <dbReference type="ARBA" id="ARBA00022692"/>
    </source>
</evidence>
<keyword evidence="9" id="KW-0106">Calcium</keyword>
<evidence type="ECO:0000256" key="6">
    <source>
        <dbReference type="ARBA" id="ARBA00022519"/>
    </source>
</evidence>
<dbReference type="NCBIfam" id="TIGR02120">
    <property type="entry name" value="GspF"/>
    <property type="match status" value="1"/>
</dbReference>
<comment type="similarity">
    <text evidence="3 14">Belongs to the GSP F family.</text>
</comment>
<comment type="subcellular location">
    <subcellularLocation>
        <location evidence="2 14">Cell inner membrane</location>
        <topology evidence="2 14">Multi-pass membrane protein</topology>
    </subcellularLocation>
</comment>